<dbReference type="PANTHER" id="PTHR34218:SF4">
    <property type="entry name" value="ACYL-HOMOSERINE LACTONE ACYLASE QUIP"/>
    <property type="match status" value="1"/>
</dbReference>
<dbReference type="InterPro" id="IPR043147">
    <property type="entry name" value="Penicillin_amidase_A-knob"/>
</dbReference>
<dbReference type="InterPro" id="IPR043146">
    <property type="entry name" value="Penicillin_amidase_N_B-knob"/>
</dbReference>
<dbReference type="GO" id="GO:0017000">
    <property type="term" value="P:antibiotic biosynthetic process"/>
    <property type="evidence" value="ECO:0007669"/>
    <property type="project" value="InterPro"/>
</dbReference>
<dbReference type="CDD" id="cd03747">
    <property type="entry name" value="Ntn_PGA_like"/>
    <property type="match status" value="1"/>
</dbReference>
<evidence type="ECO:0000256" key="1">
    <source>
        <dbReference type="ARBA" id="ARBA00006586"/>
    </source>
</evidence>
<protein>
    <submittedName>
        <fullName evidence="6">Penicillin acylase family protein</fullName>
    </submittedName>
</protein>
<dbReference type="OrthoDB" id="9760084at2"/>
<evidence type="ECO:0000256" key="3">
    <source>
        <dbReference type="ARBA" id="ARBA00023145"/>
    </source>
</evidence>
<sequence length="788" mass="87974">MAAEDRLDIEVRTINLKGLNGPAEIAVDRWGVAHIRAKTLEDLFFVQGYNAARDRLWQIDLWRKRGLGLLAADFGPGFLEQDRACRLMLYRGDMDAEWAAYSPDAKLVCEAFVAGVNAFVERIEQGGENLPPEFEKLDSRPSRWKAEDVVRIRSHCLTYNAVLEIARANVLATSGATADILRSQLEPHVQPVADPNLRLSDIPLAVADLLKLAKAPVSFSPRRLAATLSQARLWNRLDVNGEVEQSTTSEGSNNWVVSPQRSATGRPIMATDPHRAQTVPSLRYMVHLSMPGLNLIGAGEPAVPGIALGHNGHSAFSLTISGADQEDIYVYETHSGDPAVYRYNDGWESMRIVEEIFEVKGCEPQTLPLRFTRHGPVIYEDPDSRKSFAIRTVWNEPGSAPYLASLSAMRAKTFSEYCEALRGWGTPSTNHLYADVSGTIGWQIAGRTPIRPNWNGLLPVPGDGRYEWSGFVALVDLPSAVDPEQGFLATANEMNLPDGGEKSKSPIGYEWGERSRAQRIHHVLNGQPQHTVYDSCRLQNDLYSMPAERFQAVLREQRFKGDTARRAAAHMLSWDCVLNAESSPAVLFENWLTKHLKPRIFQIFAQEEYSCLLQPGNIQSILSVVERPEQWIGTDAEKTRQEILEQTLAAAWRDCEACLGADPTNWQWGQMHRLSLNHAVSRAFPELSASFDIEPMQIGGSDSTIMYAAYRSHDFQTTTGPSMRMVIDVGDWDNCLFVNLPGQSGDPRCSHYRDLKETWLGGDYKPLLYSCRAIDEATELRIVLNPAE</sequence>
<dbReference type="InterPro" id="IPR029055">
    <property type="entry name" value="Ntn_hydrolases_N"/>
</dbReference>
<dbReference type="InterPro" id="IPR023343">
    <property type="entry name" value="Penicillin_amidase_dom1"/>
</dbReference>
<evidence type="ECO:0000256" key="2">
    <source>
        <dbReference type="ARBA" id="ARBA00022801"/>
    </source>
</evidence>
<dbReference type="SUPFAM" id="SSF56235">
    <property type="entry name" value="N-terminal nucleophile aminohydrolases (Ntn hydrolases)"/>
    <property type="match status" value="1"/>
</dbReference>
<dbReference type="PIRSF" id="PIRSF001227">
    <property type="entry name" value="Pen_acylase"/>
    <property type="match status" value="1"/>
</dbReference>
<dbReference type="Gene3D" id="1.10.439.10">
    <property type="entry name" value="Penicillin Amidohydrolase, domain 1"/>
    <property type="match status" value="1"/>
</dbReference>
<dbReference type="AlphaFoldDB" id="A0A387G2T9"/>
<evidence type="ECO:0000256" key="5">
    <source>
        <dbReference type="PIRSR" id="PIRSR001227-2"/>
    </source>
</evidence>
<dbReference type="GO" id="GO:0016811">
    <property type="term" value="F:hydrolase activity, acting on carbon-nitrogen (but not peptide) bonds, in linear amides"/>
    <property type="evidence" value="ECO:0007669"/>
    <property type="project" value="InterPro"/>
</dbReference>
<dbReference type="GO" id="GO:0046872">
    <property type="term" value="F:metal ion binding"/>
    <property type="evidence" value="ECO:0007669"/>
    <property type="project" value="UniProtKB-KW"/>
</dbReference>
<dbReference type="InterPro" id="IPR014395">
    <property type="entry name" value="Pen/GL7ACA/AHL_acylase"/>
</dbReference>
<feature type="binding site" evidence="5">
    <location>
        <position position="324"/>
    </location>
    <ligand>
        <name>Ca(2+)</name>
        <dbReference type="ChEBI" id="CHEBI:29108"/>
    </ligand>
</feature>
<dbReference type="PANTHER" id="PTHR34218">
    <property type="entry name" value="PEPTIDASE S45 PENICILLIN AMIDASE"/>
    <property type="match status" value="1"/>
</dbReference>
<feature type="binding site" evidence="5">
    <location>
        <position position="327"/>
    </location>
    <ligand>
        <name>Ca(2+)</name>
        <dbReference type="ChEBI" id="CHEBI:29108"/>
    </ligand>
</feature>
<evidence type="ECO:0000256" key="4">
    <source>
        <dbReference type="PIRSR" id="PIRSR001227-1"/>
    </source>
</evidence>
<gene>
    <name evidence="6" type="ORF">CCGE525_35605</name>
</gene>
<feature type="active site" description="Nucleophile" evidence="4">
    <location>
        <position position="252"/>
    </location>
</feature>
<dbReference type="EMBL" id="CP032696">
    <property type="protein sequence ID" value="AYG64117.1"/>
    <property type="molecule type" value="Genomic_DNA"/>
</dbReference>
<feature type="binding site" evidence="5">
    <location>
        <position position="164"/>
    </location>
    <ligand>
        <name>Ca(2+)</name>
        <dbReference type="ChEBI" id="CHEBI:29108"/>
    </ligand>
</feature>
<evidence type="ECO:0000313" key="7">
    <source>
        <dbReference type="Proteomes" id="UP000282195"/>
    </source>
</evidence>
<keyword evidence="5" id="KW-0479">Metal-binding</keyword>
<keyword evidence="2" id="KW-0378">Hydrolase</keyword>
<dbReference type="Proteomes" id="UP000282195">
    <property type="component" value="Plasmid pRCCGE525b"/>
</dbReference>
<reference evidence="6 7" key="1">
    <citation type="submission" date="2018-10" db="EMBL/GenBank/DDBJ databases">
        <title>Rhizobium etli, R. leguminosarum and a new Rhizobium genospecies from Phaseolus dumosus.</title>
        <authorList>
            <person name="Ramirez-Puebla S.T."/>
            <person name="Rogel-Hernandez M.A."/>
            <person name="Guerrero G."/>
            <person name="Ormeno-Orrillo E."/>
            <person name="Martinez-Romero J.C."/>
            <person name="Negrete-Yankelevich S."/>
            <person name="Martinez-Romero E."/>
        </authorList>
    </citation>
    <scope>NUCLEOTIDE SEQUENCE [LARGE SCALE GENOMIC DNA]</scope>
    <source>
        <strain evidence="6 7">CCGE525</strain>
        <plasmid evidence="7">prccge525b</plasmid>
    </source>
</reference>
<accession>A0A387G2T9</accession>
<proteinExistence type="inferred from homology"/>
<dbReference type="RefSeq" id="WP_120709012.1">
    <property type="nucleotide sequence ID" value="NZ_CP032696.1"/>
</dbReference>
<keyword evidence="5" id="KW-0106">Calcium</keyword>
<geneLocation type="plasmid" evidence="7">
    <name>prccge525b</name>
</geneLocation>
<keyword evidence="7" id="KW-1185">Reference proteome</keyword>
<keyword evidence="3" id="KW-0865">Zymogen</keyword>
<dbReference type="Gene3D" id="1.10.1400.10">
    <property type="match status" value="1"/>
</dbReference>
<name>A0A387G2T9_9HYPH</name>
<comment type="cofactor">
    <cofactor evidence="5">
        <name>Ca(2+)</name>
        <dbReference type="ChEBI" id="CHEBI:29108"/>
    </cofactor>
    <text evidence="5">Binds 1 Ca(2+) ion per dimer.</text>
</comment>
<organism evidence="6 7">
    <name type="scientific">Rhizobium jaguaris</name>
    <dbReference type="NCBI Taxonomy" id="1312183"/>
    <lineage>
        <taxon>Bacteria</taxon>
        <taxon>Pseudomonadati</taxon>
        <taxon>Pseudomonadota</taxon>
        <taxon>Alphaproteobacteria</taxon>
        <taxon>Hyphomicrobiales</taxon>
        <taxon>Rhizobiaceae</taxon>
        <taxon>Rhizobium/Agrobacterium group</taxon>
        <taxon>Rhizobium</taxon>
    </lineage>
</organism>
<comment type="similarity">
    <text evidence="1">Belongs to the peptidase S45 family.</text>
</comment>
<dbReference type="InterPro" id="IPR002692">
    <property type="entry name" value="S45"/>
</dbReference>
<dbReference type="Gene3D" id="3.60.20.10">
    <property type="entry name" value="Glutamine Phosphoribosylpyrophosphate, subunit 1, domain 1"/>
    <property type="match status" value="1"/>
</dbReference>
<dbReference type="Pfam" id="PF01804">
    <property type="entry name" value="Penicil_amidase"/>
    <property type="match status" value="1"/>
</dbReference>
<dbReference type="KEGG" id="rjg:CCGE525_35605"/>
<keyword evidence="6" id="KW-0614">Plasmid</keyword>
<dbReference type="Gene3D" id="2.30.120.10">
    <property type="match status" value="1"/>
</dbReference>
<evidence type="ECO:0000313" key="6">
    <source>
        <dbReference type="EMBL" id="AYG64117.1"/>
    </source>
</evidence>